<accession>A0A485C1X0</accession>
<dbReference type="AlphaFoldDB" id="A0A485C1X0"/>
<gene>
    <name evidence="5" type="primary">cat</name>
    <name evidence="5" type="ORF">NCTC12993_05682</name>
</gene>
<dbReference type="Pfam" id="PF00132">
    <property type="entry name" value="Hexapep"/>
    <property type="match status" value="1"/>
</dbReference>
<dbReference type="PROSITE" id="PS00101">
    <property type="entry name" value="HEXAPEP_TRANSFERASES"/>
    <property type="match status" value="1"/>
</dbReference>
<proteinExistence type="inferred from homology"/>
<dbReference type="InterPro" id="IPR018357">
    <property type="entry name" value="Hexapep_transf_CS"/>
</dbReference>
<keyword evidence="6" id="KW-1185">Reference proteome</keyword>
<dbReference type="CDD" id="cd03349">
    <property type="entry name" value="LbH_XAT"/>
    <property type="match status" value="1"/>
</dbReference>
<name>A0A485C1X0_KLUCR</name>
<evidence type="ECO:0000256" key="1">
    <source>
        <dbReference type="ARBA" id="ARBA00007274"/>
    </source>
</evidence>
<protein>
    <submittedName>
        <fullName evidence="5">Chloramphenicol acetyltransferase</fullName>
        <ecNumber evidence="5">2.3.1.28</ecNumber>
    </submittedName>
</protein>
<dbReference type="Proteomes" id="UP000401081">
    <property type="component" value="Unassembled WGS sequence"/>
</dbReference>
<dbReference type="GO" id="GO:0008811">
    <property type="term" value="F:chloramphenicol O-acetyltransferase activity"/>
    <property type="evidence" value="ECO:0007669"/>
    <property type="project" value="UniProtKB-EC"/>
</dbReference>
<dbReference type="Gene3D" id="2.160.10.10">
    <property type="entry name" value="Hexapeptide repeat proteins"/>
    <property type="match status" value="1"/>
</dbReference>
<keyword evidence="2 5" id="KW-0808">Transferase</keyword>
<sequence>MQMNDKHWTEVEYLHQTVTNPNIIIKGTRSYYSDCWDNGFERSVVRYLHGSAASQSWPPLGPVDQLFIGNFVCIAAEAVILMGGNHTHRMDWISLYPFAESIEECYQERGNTVIKDGCWIGMRAMIMPGVTIGEGAVIAAGAVVTKDVPPYAVYGGNPAKFIKYRFVESDIKRIEALNLYAMSEDDILSLQPLLSSHDIVGLEKAVGELKKSRN</sequence>
<dbReference type="PANTHER" id="PTHR43300">
    <property type="entry name" value="ACETYLTRANSFERASE"/>
    <property type="match status" value="1"/>
</dbReference>
<dbReference type="SUPFAM" id="SSF51161">
    <property type="entry name" value="Trimeric LpxA-like enzymes"/>
    <property type="match status" value="1"/>
</dbReference>
<dbReference type="PANTHER" id="PTHR43300:SF11">
    <property type="entry name" value="ACETYLTRANSFERASE RV3034C-RELATED"/>
    <property type="match status" value="1"/>
</dbReference>
<reference evidence="5 6" key="1">
    <citation type="submission" date="2019-03" db="EMBL/GenBank/DDBJ databases">
        <authorList>
            <consortium name="Pathogen Informatics"/>
        </authorList>
    </citation>
    <scope>NUCLEOTIDE SEQUENCE [LARGE SCALE GENOMIC DNA]</scope>
    <source>
        <strain evidence="5 6">NCTC12993</strain>
    </source>
</reference>
<evidence type="ECO:0000256" key="3">
    <source>
        <dbReference type="ARBA" id="ARBA00022737"/>
    </source>
</evidence>
<organism evidence="5 6">
    <name type="scientific">Kluyvera cryocrescens</name>
    <name type="common">Kluyvera citrophila</name>
    <dbReference type="NCBI Taxonomy" id="580"/>
    <lineage>
        <taxon>Bacteria</taxon>
        <taxon>Pseudomonadati</taxon>
        <taxon>Pseudomonadota</taxon>
        <taxon>Gammaproteobacteria</taxon>
        <taxon>Enterobacterales</taxon>
        <taxon>Enterobacteriaceae</taxon>
        <taxon>Kluyvera</taxon>
    </lineage>
</organism>
<dbReference type="EC" id="2.3.1.28" evidence="5"/>
<evidence type="ECO:0000313" key="5">
    <source>
        <dbReference type="EMBL" id="VFS78062.1"/>
    </source>
</evidence>
<keyword evidence="3" id="KW-0677">Repeat</keyword>
<dbReference type="InterPro" id="IPR001451">
    <property type="entry name" value="Hexapep"/>
</dbReference>
<evidence type="ECO:0000313" key="6">
    <source>
        <dbReference type="Proteomes" id="UP000401081"/>
    </source>
</evidence>
<comment type="similarity">
    <text evidence="1">Belongs to the transferase hexapeptide repeat family.</text>
</comment>
<dbReference type="InterPro" id="IPR011004">
    <property type="entry name" value="Trimer_LpxA-like_sf"/>
</dbReference>
<keyword evidence="4 5" id="KW-0012">Acyltransferase</keyword>
<evidence type="ECO:0000256" key="4">
    <source>
        <dbReference type="ARBA" id="ARBA00023315"/>
    </source>
</evidence>
<dbReference type="InterPro" id="IPR050179">
    <property type="entry name" value="Trans_hexapeptide_repeat"/>
</dbReference>
<dbReference type="EMBL" id="CAADJD010000023">
    <property type="protein sequence ID" value="VFS78062.1"/>
    <property type="molecule type" value="Genomic_DNA"/>
</dbReference>
<evidence type="ECO:0000256" key="2">
    <source>
        <dbReference type="ARBA" id="ARBA00022679"/>
    </source>
</evidence>